<evidence type="ECO:0000256" key="1">
    <source>
        <dbReference type="ARBA" id="ARBA00022617"/>
    </source>
</evidence>
<dbReference type="AlphaFoldDB" id="A0AB34IL54"/>
<dbReference type="Pfam" id="PF00173">
    <property type="entry name" value="Cyt-b5"/>
    <property type="match status" value="1"/>
</dbReference>
<dbReference type="GO" id="GO:0016020">
    <property type="term" value="C:membrane"/>
    <property type="evidence" value="ECO:0007669"/>
    <property type="project" value="TreeGrafter"/>
</dbReference>
<comment type="caution">
    <text evidence="7">The sequence shown here is derived from an EMBL/GenBank/DDBJ whole genome shotgun (WGS) entry which is preliminary data.</text>
</comment>
<dbReference type="InterPro" id="IPR036400">
    <property type="entry name" value="Cyt_B5-like_heme/steroid_sf"/>
</dbReference>
<sequence length="491" mass="54772">MVNFKAGGHQGEHKRAMAAQESPETRAVSKLEKLSMGREDGKRVVNADGVALKVVARERVLPETNGLIKVALVHESVSDAHARAGYICRPGGDHVLSVRTHPSAAAGTILLSEAQRLSLHVCEDEFYEWVPFRTDEATPVLADLSLECQLLTPREAGDVCEVDAADVAARAGKAFFEAIVSTNELFIMELAAEKLVLRVTEVSMRVDDEPLEHSGVTPHCFRGLVDPQTRLYVGPSTSFYAHRGAIDGLRLLRPSTRPAVPPRNCIRLLTSDGEEFPVPRQLLRPCIHLTKAVRGVDDPLPAVPVDVECCTLDRVLLFLEAAARGRSEAFVFDIHSLEDLDRAAKALGCRELHERCAQRLGDFESRIRMHRWADVVKHNNSGGCWIVMDGMLLDVEAWLPEHPGGTTIIPAQARNVDCTVFFELYHASRESFQYLKEFYIGEIWPEDRPLIPLEKERASDDFMQQLREYSATFRLSAEAQHQLTMVTHKSF</sequence>
<protein>
    <recommendedName>
        <fullName evidence="6">Cytochrome b5 heme-binding domain-containing protein</fullName>
    </recommendedName>
</protein>
<dbReference type="GO" id="GO:0046872">
    <property type="term" value="F:metal ion binding"/>
    <property type="evidence" value="ECO:0007669"/>
    <property type="project" value="UniProtKB-KW"/>
</dbReference>
<dbReference type="SMART" id="SM01117">
    <property type="entry name" value="Cyt-b5"/>
    <property type="match status" value="1"/>
</dbReference>
<feature type="region of interest" description="Disordered" evidence="5">
    <location>
        <begin position="1"/>
        <end position="25"/>
    </location>
</feature>
<evidence type="ECO:0000256" key="5">
    <source>
        <dbReference type="SAM" id="MobiDB-lite"/>
    </source>
</evidence>
<dbReference type="GO" id="GO:0020037">
    <property type="term" value="F:heme binding"/>
    <property type="evidence" value="ECO:0007669"/>
    <property type="project" value="TreeGrafter"/>
</dbReference>
<name>A0AB34IL54_PRYPA</name>
<reference evidence="7 8" key="1">
    <citation type="journal article" date="2024" name="Science">
        <title>Giant polyketide synthase enzymes in the biosynthesis of giant marine polyether toxins.</title>
        <authorList>
            <person name="Fallon T.R."/>
            <person name="Shende V.V."/>
            <person name="Wierzbicki I.H."/>
            <person name="Pendleton A.L."/>
            <person name="Watervoot N.F."/>
            <person name="Auber R.P."/>
            <person name="Gonzalez D.J."/>
            <person name="Wisecaver J.H."/>
            <person name="Moore B.S."/>
        </authorList>
    </citation>
    <scope>NUCLEOTIDE SEQUENCE [LARGE SCALE GENOMIC DNA]</scope>
    <source>
        <strain evidence="7 8">12B1</strain>
    </source>
</reference>
<dbReference type="EMBL" id="JBGBPQ010000022">
    <property type="protein sequence ID" value="KAL1503136.1"/>
    <property type="molecule type" value="Genomic_DNA"/>
</dbReference>
<evidence type="ECO:0000256" key="3">
    <source>
        <dbReference type="ARBA" id="ARBA00023004"/>
    </source>
</evidence>
<evidence type="ECO:0000256" key="4">
    <source>
        <dbReference type="ARBA" id="ARBA00038168"/>
    </source>
</evidence>
<dbReference type="PANTHER" id="PTHR19359:SF95">
    <property type="entry name" value="CYTOCHROME B5 TYPE B"/>
    <property type="match status" value="1"/>
</dbReference>
<evidence type="ECO:0000313" key="8">
    <source>
        <dbReference type="Proteomes" id="UP001515480"/>
    </source>
</evidence>
<keyword evidence="2" id="KW-0479">Metal-binding</keyword>
<feature type="domain" description="Cytochrome b5 heme-binding" evidence="6">
    <location>
        <begin position="367"/>
        <end position="444"/>
    </location>
</feature>
<keyword evidence="8" id="KW-1185">Reference proteome</keyword>
<dbReference type="SUPFAM" id="SSF55856">
    <property type="entry name" value="Cytochrome b5-like heme/steroid binding domain"/>
    <property type="match status" value="1"/>
</dbReference>
<evidence type="ECO:0000256" key="2">
    <source>
        <dbReference type="ARBA" id="ARBA00022723"/>
    </source>
</evidence>
<proteinExistence type="inferred from homology"/>
<dbReference type="PROSITE" id="PS50255">
    <property type="entry name" value="CYTOCHROME_B5_2"/>
    <property type="match status" value="1"/>
</dbReference>
<dbReference type="Proteomes" id="UP001515480">
    <property type="component" value="Unassembled WGS sequence"/>
</dbReference>
<keyword evidence="3" id="KW-0408">Iron</keyword>
<dbReference type="PANTHER" id="PTHR19359">
    <property type="entry name" value="CYTOCHROME B5"/>
    <property type="match status" value="1"/>
</dbReference>
<dbReference type="InterPro" id="IPR050668">
    <property type="entry name" value="Cytochrome_b5"/>
</dbReference>
<accession>A0AB34IL54</accession>
<evidence type="ECO:0000259" key="6">
    <source>
        <dbReference type="PROSITE" id="PS50255"/>
    </source>
</evidence>
<keyword evidence="1" id="KW-0349">Heme</keyword>
<evidence type="ECO:0000313" key="7">
    <source>
        <dbReference type="EMBL" id="KAL1503136.1"/>
    </source>
</evidence>
<organism evidence="7 8">
    <name type="scientific">Prymnesium parvum</name>
    <name type="common">Toxic golden alga</name>
    <dbReference type="NCBI Taxonomy" id="97485"/>
    <lineage>
        <taxon>Eukaryota</taxon>
        <taxon>Haptista</taxon>
        <taxon>Haptophyta</taxon>
        <taxon>Prymnesiophyceae</taxon>
        <taxon>Prymnesiales</taxon>
        <taxon>Prymnesiaceae</taxon>
        <taxon>Prymnesium</taxon>
    </lineage>
</organism>
<comment type="similarity">
    <text evidence="4">Belongs to the cytochrome b5 family.</text>
</comment>
<dbReference type="Gene3D" id="3.10.120.10">
    <property type="entry name" value="Cytochrome b5-like heme/steroid binding domain"/>
    <property type="match status" value="1"/>
</dbReference>
<gene>
    <name evidence="7" type="ORF">AB1Y20_011198</name>
</gene>
<dbReference type="InterPro" id="IPR001199">
    <property type="entry name" value="Cyt_B5-like_heme/steroid-bd"/>
</dbReference>